<feature type="transmembrane region" description="Helical" evidence="7">
    <location>
        <begin position="108"/>
        <end position="128"/>
    </location>
</feature>
<keyword evidence="9" id="KW-0808">Transferase</keyword>
<accession>A0AAJ6LMT5</accession>
<keyword evidence="6 7" id="KW-0472">Membrane</keyword>
<evidence type="ECO:0000256" key="4">
    <source>
        <dbReference type="ARBA" id="ARBA00022692"/>
    </source>
</evidence>
<comment type="subcellular location">
    <subcellularLocation>
        <location evidence="1">Cell membrane</location>
        <topology evidence="1">Multi-pass membrane protein</topology>
    </subcellularLocation>
</comment>
<dbReference type="GO" id="GO:0009246">
    <property type="term" value="P:enterobacterial common antigen biosynthetic process"/>
    <property type="evidence" value="ECO:0007669"/>
    <property type="project" value="TreeGrafter"/>
</dbReference>
<dbReference type="Proteomes" id="UP001228563">
    <property type="component" value="Chromosome"/>
</dbReference>
<feature type="transmembrane region" description="Helical" evidence="7">
    <location>
        <begin position="38"/>
        <end position="55"/>
    </location>
</feature>
<feature type="transmembrane region" description="Helical" evidence="7">
    <location>
        <begin position="7"/>
        <end position="26"/>
    </location>
</feature>
<evidence type="ECO:0000256" key="5">
    <source>
        <dbReference type="ARBA" id="ARBA00022989"/>
    </source>
</evidence>
<feature type="domain" description="Acyltransferase 3" evidence="8">
    <location>
        <begin position="3"/>
        <end position="307"/>
    </location>
</feature>
<evidence type="ECO:0000313" key="10">
    <source>
        <dbReference type="Proteomes" id="UP001228563"/>
    </source>
</evidence>
<feature type="transmembrane region" description="Helical" evidence="7">
    <location>
        <begin position="196"/>
        <end position="217"/>
    </location>
</feature>
<keyword evidence="4 7" id="KW-0812">Transmembrane</keyword>
<sequence>MRNYALDVAKIVACFFIVSVHVGNYSEFSAPWGETLRVMTRWAVPFFFLASGYTIGNSDAGALLKRVNKLISILFFSSVIYLPVVYFQSGENILKTLNKVLSQDTVHYGLYGHLWFIGSLIAGLIIFGFARSNLSHRKSLVLSVFIIFMCWFGDAIKSFGAQVWFFYVFRYLAGFALVYIGWCIGSGRVQIPKNNIQLILCFVVCLMAMGGEYYIAFSYFDGTHGERQFPLACIPASIILLMLCAKIKMKSNYLSYLGEKYSLGIYLIHPLVIYILGKSSGYLRMHIFSSEMLVLGFSISLLVLMCISKYCLAFFNKLNGIGIK</sequence>
<feature type="transmembrane region" description="Helical" evidence="7">
    <location>
        <begin position="229"/>
        <end position="249"/>
    </location>
</feature>
<organism evidence="9 10">
    <name type="scientific">Enterobacter kobei</name>
    <dbReference type="NCBI Taxonomy" id="208224"/>
    <lineage>
        <taxon>Bacteria</taxon>
        <taxon>Pseudomonadati</taxon>
        <taxon>Pseudomonadota</taxon>
        <taxon>Gammaproteobacteria</taxon>
        <taxon>Enterobacterales</taxon>
        <taxon>Enterobacteriaceae</taxon>
        <taxon>Enterobacter</taxon>
        <taxon>Enterobacter cloacae complex</taxon>
    </lineage>
</organism>
<evidence type="ECO:0000256" key="2">
    <source>
        <dbReference type="ARBA" id="ARBA00007400"/>
    </source>
</evidence>
<keyword evidence="9" id="KW-0012">Acyltransferase</keyword>
<comment type="similarity">
    <text evidence="2">Belongs to the acyltransferase 3 family.</text>
</comment>
<name>A0AAJ6LMT5_9ENTR</name>
<feature type="transmembrane region" description="Helical" evidence="7">
    <location>
        <begin position="67"/>
        <end position="88"/>
    </location>
</feature>
<dbReference type="EMBL" id="CP096849">
    <property type="protein sequence ID" value="WMT66995.1"/>
    <property type="molecule type" value="Genomic_DNA"/>
</dbReference>
<evidence type="ECO:0000256" key="7">
    <source>
        <dbReference type="SAM" id="Phobius"/>
    </source>
</evidence>
<evidence type="ECO:0000256" key="1">
    <source>
        <dbReference type="ARBA" id="ARBA00004651"/>
    </source>
</evidence>
<evidence type="ECO:0000256" key="3">
    <source>
        <dbReference type="ARBA" id="ARBA00022475"/>
    </source>
</evidence>
<feature type="transmembrane region" description="Helical" evidence="7">
    <location>
        <begin position="164"/>
        <end position="184"/>
    </location>
</feature>
<feature type="transmembrane region" description="Helical" evidence="7">
    <location>
        <begin position="261"/>
        <end position="277"/>
    </location>
</feature>
<protein>
    <submittedName>
        <fullName evidence="9">Acyltransferase</fullName>
    </submittedName>
</protein>
<reference evidence="9" key="1">
    <citation type="submission" date="2022-04" db="EMBL/GenBank/DDBJ databases">
        <title>Co-occurrence of mcr-9 and blaNDM-1 in multidrug-resistant Enterobacter kobei strain isolated from an infant with urinary infection.</title>
        <authorList>
            <person name="Zeng H."/>
        </authorList>
    </citation>
    <scope>NUCLEOTIDE SEQUENCE</scope>
    <source>
        <strain evidence="9">EC1382</strain>
    </source>
</reference>
<dbReference type="PANTHER" id="PTHR40074">
    <property type="entry name" value="O-ACETYLTRANSFERASE WECH"/>
    <property type="match status" value="1"/>
</dbReference>
<feature type="transmembrane region" description="Helical" evidence="7">
    <location>
        <begin position="140"/>
        <end position="158"/>
    </location>
</feature>
<evidence type="ECO:0000256" key="6">
    <source>
        <dbReference type="ARBA" id="ARBA00023136"/>
    </source>
</evidence>
<dbReference type="RefSeq" id="WP_071890811.1">
    <property type="nucleotide sequence ID" value="NZ_BRUA01000002.1"/>
</dbReference>
<dbReference type="InterPro" id="IPR002656">
    <property type="entry name" value="Acyl_transf_3_dom"/>
</dbReference>
<keyword evidence="3" id="KW-1003">Cell membrane</keyword>
<dbReference type="AlphaFoldDB" id="A0AAJ6LMT5"/>
<dbReference type="GO" id="GO:0016413">
    <property type="term" value="F:O-acetyltransferase activity"/>
    <property type="evidence" value="ECO:0007669"/>
    <property type="project" value="TreeGrafter"/>
</dbReference>
<gene>
    <name evidence="9" type="ORF">M2B19_05265</name>
</gene>
<feature type="transmembrane region" description="Helical" evidence="7">
    <location>
        <begin position="292"/>
        <end position="315"/>
    </location>
</feature>
<dbReference type="PANTHER" id="PTHR40074:SF2">
    <property type="entry name" value="O-ACETYLTRANSFERASE WECH"/>
    <property type="match status" value="1"/>
</dbReference>
<keyword evidence="5 7" id="KW-1133">Transmembrane helix</keyword>
<dbReference type="Pfam" id="PF01757">
    <property type="entry name" value="Acyl_transf_3"/>
    <property type="match status" value="1"/>
</dbReference>
<evidence type="ECO:0000313" key="9">
    <source>
        <dbReference type="EMBL" id="WMT66995.1"/>
    </source>
</evidence>
<evidence type="ECO:0000259" key="8">
    <source>
        <dbReference type="Pfam" id="PF01757"/>
    </source>
</evidence>
<dbReference type="GO" id="GO:0005886">
    <property type="term" value="C:plasma membrane"/>
    <property type="evidence" value="ECO:0007669"/>
    <property type="project" value="UniProtKB-SubCell"/>
</dbReference>
<proteinExistence type="inferred from homology"/>